<feature type="domain" description="GH18" evidence="3">
    <location>
        <begin position="1"/>
        <end position="301"/>
    </location>
</feature>
<dbReference type="GO" id="GO:0008843">
    <property type="term" value="F:endochitinase activity"/>
    <property type="evidence" value="ECO:0007669"/>
    <property type="project" value="UniProtKB-EC"/>
</dbReference>
<dbReference type="InterPro" id="IPR001223">
    <property type="entry name" value="Glyco_hydro18_cat"/>
</dbReference>
<keyword evidence="4" id="KW-0378">Hydrolase</keyword>
<evidence type="ECO:0000256" key="2">
    <source>
        <dbReference type="ARBA" id="ARBA00012729"/>
    </source>
</evidence>
<accession>A0A9D1MV99</accession>
<dbReference type="InterPro" id="IPR011583">
    <property type="entry name" value="Chitinase_II/V-like_cat"/>
</dbReference>
<dbReference type="InterPro" id="IPR017853">
    <property type="entry name" value="GH"/>
</dbReference>
<proteinExistence type="predicted"/>
<evidence type="ECO:0000259" key="3">
    <source>
        <dbReference type="PROSITE" id="PS51910"/>
    </source>
</evidence>
<dbReference type="GO" id="GO:0008061">
    <property type="term" value="F:chitin binding"/>
    <property type="evidence" value="ECO:0007669"/>
    <property type="project" value="InterPro"/>
</dbReference>
<gene>
    <name evidence="4" type="ORF">IAD23_06445</name>
</gene>
<sequence length="310" mass="35222">MTAYLIGRDFQNKDVIDYSHFDQITDFILIGSADFDVNGRVLLAENFDAVYNNIAPHIPPGKRFYLNLLGPKCTLEGGSWNARMRNQGNLHTRAFESGKLEANTRSVLEQYGFDGVYFDYEYPINRKSWKSFNRFIVSLASVLGDKYKIGLAMSNGRFGQSKEAMAVTDFVEIMNYDVWDKAGNHSTLENANKDIRAFLKKGYARSKLGLGLPFYARPTTQEEYWYDYKTYWNRIDENGLYSDAATGLTFSFNTYDVIKKKVAFALSRGLGGVMVWNYAYDAPADNELALFNAIEDGIRTAYAENTKGIN</sequence>
<dbReference type="AlphaFoldDB" id="A0A9D1MV99"/>
<protein>
    <recommendedName>
        <fullName evidence="2">chitinase</fullName>
        <ecNumber evidence="2">3.2.1.14</ecNumber>
    </recommendedName>
</protein>
<dbReference type="EC" id="3.2.1.14" evidence="2"/>
<evidence type="ECO:0000256" key="1">
    <source>
        <dbReference type="ARBA" id="ARBA00000822"/>
    </source>
</evidence>
<dbReference type="PANTHER" id="PTHR11177:SF317">
    <property type="entry name" value="CHITINASE 12-RELATED"/>
    <property type="match status" value="1"/>
</dbReference>
<comment type="catalytic activity">
    <reaction evidence="1">
        <text>Random endo-hydrolysis of N-acetyl-beta-D-glucosaminide (1-&gt;4)-beta-linkages in chitin and chitodextrins.</text>
        <dbReference type="EC" id="3.2.1.14"/>
    </reaction>
</comment>
<dbReference type="GO" id="GO:0006032">
    <property type="term" value="P:chitin catabolic process"/>
    <property type="evidence" value="ECO:0007669"/>
    <property type="project" value="TreeGrafter"/>
</dbReference>
<evidence type="ECO:0000313" key="4">
    <source>
        <dbReference type="EMBL" id="HIU69579.1"/>
    </source>
</evidence>
<organism evidence="4 5">
    <name type="scientific">Candidatus Scybalenecus merdavium</name>
    <dbReference type="NCBI Taxonomy" id="2840939"/>
    <lineage>
        <taxon>Bacteria</taxon>
        <taxon>Bacillati</taxon>
        <taxon>Bacillota</taxon>
        <taxon>Clostridia</taxon>
        <taxon>Eubacteriales</taxon>
        <taxon>Oscillospiraceae</taxon>
        <taxon>Oscillospiraceae incertae sedis</taxon>
        <taxon>Candidatus Scybalenecus</taxon>
    </lineage>
</organism>
<dbReference type="PROSITE" id="PS51910">
    <property type="entry name" value="GH18_2"/>
    <property type="match status" value="1"/>
</dbReference>
<dbReference type="PANTHER" id="PTHR11177">
    <property type="entry name" value="CHITINASE"/>
    <property type="match status" value="1"/>
</dbReference>
<dbReference type="SMART" id="SM00636">
    <property type="entry name" value="Glyco_18"/>
    <property type="match status" value="1"/>
</dbReference>
<dbReference type="InterPro" id="IPR050314">
    <property type="entry name" value="Glycosyl_Hydrlase_18"/>
</dbReference>
<reference evidence="4" key="2">
    <citation type="journal article" date="2021" name="PeerJ">
        <title>Extensive microbial diversity within the chicken gut microbiome revealed by metagenomics and culture.</title>
        <authorList>
            <person name="Gilroy R."/>
            <person name="Ravi A."/>
            <person name="Getino M."/>
            <person name="Pursley I."/>
            <person name="Horton D.L."/>
            <person name="Alikhan N.F."/>
            <person name="Baker D."/>
            <person name="Gharbi K."/>
            <person name="Hall N."/>
            <person name="Watson M."/>
            <person name="Adriaenssens E.M."/>
            <person name="Foster-Nyarko E."/>
            <person name="Jarju S."/>
            <person name="Secka A."/>
            <person name="Antonio M."/>
            <person name="Oren A."/>
            <person name="Chaudhuri R.R."/>
            <person name="La Ragione R."/>
            <person name="Hildebrand F."/>
            <person name="Pallen M.J."/>
        </authorList>
    </citation>
    <scope>NUCLEOTIDE SEQUENCE</scope>
    <source>
        <strain evidence="4">CHK176-6737</strain>
    </source>
</reference>
<dbReference type="SUPFAM" id="SSF51445">
    <property type="entry name" value="(Trans)glycosidases"/>
    <property type="match status" value="1"/>
</dbReference>
<dbReference type="Gene3D" id="3.20.20.80">
    <property type="entry name" value="Glycosidases"/>
    <property type="match status" value="1"/>
</dbReference>
<name>A0A9D1MV99_9FIRM</name>
<comment type="caution">
    <text evidence="4">The sequence shown here is derived from an EMBL/GenBank/DDBJ whole genome shotgun (WGS) entry which is preliminary data.</text>
</comment>
<reference evidence="4" key="1">
    <citation type="submission" date="2020-10" db="EMBL/GenBank/DDBJ databases">
        <authorList>
            <person name="Gilroy R."/>
        </authorList>
    </citation>
    <scope>NUCLEOTIDE SEQUENCE</scope>
    <source>
        <strain evidence="4">CHK176-6737</strain>
    </source>
</reference>
<evidence type="ECO:0000313" key="5">
    <source>
        <dbReference type="Proteomes" id="UP000824125"/>
    </source>
</evidence>
<dbReference type="GO" id="GO:0005576">
    <property type="term" value="C:extracellular region"/>
    <property type="evidence" value="ECO:0007669"/>
    <property type="project" value="TreeGrafter"/>
</dbReference>
<dbReference type="Pfam" id="PF00704">
    <property type="entry name" value="Glyco_hydro_18"/>
    <property type="match status" value="1"/>
</dbReference>
<dbReference type="Proteomes" id="UP000824125">
    <property type="component" value="Unassembled WGS sequence"/>
</dbReference>
<dbReference type="EMBL" id="DVNM01000035">
    <property type="protein sequence ID" value="HIU69579.1"/>
    <property type="molecule type" value="Genomic_DNA"/>
</dbReference>
<dbReference type="GO" id="GO:0005975">
    <property type="term" value="P:carbohydrate metabolic process"/>
    <property type="evidence" value="ECO:0007669"/>
    <property type="project" value="InterPro"/>
</dbReference>